<keyword evidence="3" id="KW-1003">Cell membrane</keyword>
<dbReference type="AlphaFoldDB" id="A0A0M4MSV7"/>
<sequence length="806" mass="86649">MRPFWLNMLAVLAIGSLTPTVAHAQSSTPSDVKQEQVETVPAIPSSRDIEKISAEEIEADPIAVATEILASPPGEYSLTRIARLTQLRSALGARRELARKYADEGSLKSRIISAQIDALGPPPVDGAFEPAAASMRRKLLDRRLSDELAPILVWRDHQIRAATLTSEIDDRIASIREDRLLSYNGTPLKPGLWGTALGAVNRTVSGFVSNVGFGQILLGILLLVLPFGLVLLGHRGLASIAKRAHEVSGNARSLIILLIEDALGLLLAVVVMAIVSGGLFLLLSGSIEEKKLASFVLTLFVAGIVLAVARWLGRSIFRSPIDTLRIVHLSDVDGKKAAKLTTALGLAVGLEAILEMVENDGLLAAEVSILSSALLVLWGSWLIWRLAEVLARRERIPPQPDPLADQTSAEVQVHEAIDFAGPISRLVKVVSLVAALSALAGFIYMAREIFFDIVATLAVVAVAFLVQRTVRLVLVVLAEGYLRRFRGIIHLLPVFTGFLIALAALPLLAIVWGYNAQEIFDGILALRNGVTLGEITISAGDVLAFAFVFFLGFVITRWLQRILRLSILPQFALDLGARSAIVTIVGYVGIVLAAIVAITSTGLDLSSLAFVAGALSVGLGFGLQSVVENFTSGVILLLERPVREGDWIEVGPYSGIVRKISVRSTRIETFDRHQIIVPNSQLITESVKNLSFAGDAARIIVPIGVSYDTDLERVRDVLLDIACNHELIIDDPKPSVAVEEFGDNSINLKLLAFVGDVTTGAGVKSELNFAIAKRFAEEGIEIPFPQRVISLRGADSIQVDTKPAGA</sequence>
<dbReference type="GO" id="GO:0008381">
    <property type="term" value="F:mechanosensitive monoatomic ion channel activity"/>
    <property type="evidence" value="ECO:0007669"/>
    <property type="project" value="UniProtKB-ARBA"/>
</dbReference>
<keyword evidence="6 7" id="KW-0472">Membrane</keyword>
<dbReference type="InterPro" id="IPR006685">
    <property type="entry name" value="MscS_channel_2nd"/>
</dbReference>
<evidence type="ECO:0000259" key="10">
    <source>
        <dbReference type="Pfam" id="PF21082"/>
    </source>
</evidence>
<comment type="subcellular location">
    <subcellularLocation>
        <location evidence="1">Cell membrane</location>
        <topology evidence="1">Multi-pass membrane protein</topology>
    </subcellularLocation>
</comment>
<evidence type="ECO:0000313" key="11">
    <source>
        <dbReference type="EMBL" id="ALE16295.1"/>
    </source>
</evidence>
<protein>
    <submittedName>
        <fullName evidence="11">Potassium efflux system KefA protein / Small-conductance mechanosensitive channel</fullName>
    </submittedName>
</protein>
<proteinExistence type="inferred from homology"/>
<dbReference type="SUPFAM" id="SSF82861">
    <property type="entry name" value="Mechanosensitive channel protein MscS (YggB), transmembrane region"/>
    <property type="match status" value="1"/>
</dbReference>
<evidence type="ECO:0000256" key="8">
    <source>
        <dbReference type="SAM" id="SignalP"/>
    </source>
</evidence>
<evidence type="ECO:0000256" key="2">
    <source>
        <dbReference type="ARBA" id="ARBA00008017"/>
    </source>
</evidence>
<evidence type="ECO:0000313" key="12">
    <source>
        <dbReference type="Proteomes" id="UP000057938"/>
    </source>
</evidence>
<dbReference type="Proteomes" id="UP000057938">
    <property type="component" value="Chromosome"/>
</dbReference>
<dbReference type="InterPro" id="IPR010920">
    <property type="entry name" value="LSM_dom_sf"/>
</dbReference>
<gene>
    <name evidence="11" type="ORF">AMC99_00997</name>
</gene>
<feature type="transmembrane region" description="Helical" evidence="7">
    <location>
        <begin position="605"/>
        <end position="623"/>
    </location>
</feature>
<dbReference type="STRING" id="361183.AMC99_00997"/>
<comment type="similarity">
    <text evidence="2">Belongs to the MscS (TC 1.A.23) family.</text>
</comment>
<feature type="transmembrane region" description="Helical" evidence="7">
    <location>
        <begin position="295"/>
        <end position="317"/>
    </location>
</feature>
<feature type="domain" description="Mechanosensitive ion channel MscS C-terminal" evidence="10">
    <location>
        <begin position="700"/>
        <end position="782"/>
    </location>
</feature>
<feature type="transmembrane region" description="Helical" evidence="7">
    <location>
        <begin position="426"/>
        <end position="447"/>
    </location>
</feature>
<evidence type="ECO:0000256" key="7">
    <source>
        <dbReference type="SAM" id="Phobius"/>
    </source>
</evidence>
<reference evidence="11 12" key="1">
    <citation type="submission" date="2015-09" db="EMBL/GenBank/DDBJ databases">
        <title>Complete genome sequence of a benzo[a]pyrene-degrading bacterium Altererythrobacter epoxidivorans CGMCC 1.7731T.</title>
        <authorList>
            <person name="Li Z."/>
            <person name="Cheng H."/>
            <person name="Huo Y."/>
            <person name="Xu X."/>
        </authorList>
    </citation>
    <scope>NUCLEOTIDE SEQUENCE [LARGE SCALE GENOMIC DNA]</scope>
    <source>
        <strain evidence="11 12">CGMCC 1.7731</strain>
    </source>
</reference>
<keyword evidence="5 7" id="KW-1133">Transmembrane helix</keyword>
<keyword evidence="12" id="KW-1185">Reference proteome</keyword>
<evidence type="ECO:0000259" key="9">
    <source>
        <dbReference type="Pfam" id="PF00924"/>
    </source>
</evidence>
<dbReference type="GO" id="GO:0005886">
    <property type="term" value="C:plasma membrane"/>
    <property type="evidence" value="ECO:0007669"/>
    <property type="project" value="UniProtKB-SubCell"/>
</dbReference>
<feature type="transmembrane region" description="Helical" evidence="7">
    <location>
        <begin position="212"/>
        <end position="233"/>
    </location>
</feature>
<feature type="transmembrane region" description="Helical" evidence="7">
    <location>
        <begin position="453"/>
        <end position="477"/>
    </location>
</feature>
<dbReference type="Gene3D" id="3.30.70.100">
    <property type="match status" value="1"/>
</dbReference>
<dbReference type="InterPro" id="IPR052702">
    <property type="entry name" value="MscS-like_channel"/>
</dbReference>
<evidence type="ECO:0000256" key="1">
    <source>
        <dbReference type="ARBA" id="ARBA00004651"/>
    </source>
</evidence>
<evidence type="ECO:0000256" key="4">
    <source>
        <dbReference type="ARBA" id="ARBA00022692"/>
    </source>
</evidence>
<dbReference type="InterPro" id="IPR006686">
    <property type="entry name" value="MscS_channel_CS"/>
</dbReference>
<feature type="signal peptide" evidence="8">
    <location>
        <begin position="1"/>
        <end position="24"/>
    </location>
</feature>
<name>A0A0M4MSV7_9SPHN</name>
<organism evidence="11 12">
    <name type="scientific">Altererythrobacter epoxidivorans</name>
    <dbReference type="NCBI Taxonomy" id="361183"/>
    <lineage>
        <taxon>Bacteria</taxon>
        <taxon>Pseudomonadati</taxon>
        <taxon>Pseudomonadota</taxon>
        <taxon>Alphaproteobacteria</taxon>
        <taxon>Sphingomonadales</taxon>
        <taxon>Erythrobacteraceae</taxon>
        <taxon>Altererythrobacter</taxon>
    </lineage>
</organism>
<dbReference type="InterPro" id="IPR011066">
    <property type="entry name" value="MscS_channel_C_sf"/>
</dbReference>
<dbReference type="Pfam" id="PF00924">
    <property type="entry name" value="MS_channel_2nd"/>
    <property type="match status" value="1"/>
</dbReference>
<keyword evidence="8" id="KW-0732">Signal</keyword>
<dbReference type="SUPFAM" id="SSF50182">
    <property type="entry name" value="Sm-like ribonucleoproteins"/>
    <property type="match status" value="1"/>
</dbReference>
<dbReference type="PANTHER" id="PTHR30347">
    <property type="entry name" value="POTASSIUM CHANNEL RELATED"/>
    <property type="match status" value="1"/>
</dbReference>
<dbReference type="OrthoDB" id="9799209at2"/>
<dbReference type="InterPro" id="IPR049278">
    <property type="entry name" value="MS_channel_C"/>
</dbReference>
<dbReference type="PANTHER" id="PTHR30347:SF1">
    <property type="entry name" value="MECHANOSENSITIVE CHANNEL MSCK"/>
    <property type="match status" value="1"/>
</dbReference>
<evidence type="ECO:0000256" key="6">
    <source>
        <dbReference type="ARBA" id="ARBA00023136"/>
    </source>
</evidence>
<feature type="transmembrane region" description="Helical" evidence="7">
    <location>
        <begin position="580"/>
        <end position="599"/>
    </location>
</feature>
<feature type="domain" description="Mechanosensitive ion channel MscS" evidence="9">
    <location>
        <begin position="626"/>
        <end position="691"/>
    </location>
</feature>
<dbReference type="PATRIC" id="fig|361183.4.peg.975"/>
<feature type="transmembrane region" description="Helical" evidence="7">
    <location>
        <begin position="535"/>
        <end position="559"/>
    </location>
</feature>
<evidence type="ECO:0000256" key="5">
    <source>
        <dbReference type="ARBA" id="ARBA00022989"/>
    </source>
</evidence>
<feature type="transmembrane region" description="Helical" evidence="7">
    <location>
        <begin position="363"/>
        <end position="384"/>
    </location>
</feature>
<dbReference type="Pfam" id="PF21082">
    <property type="entry name" value="MS_channel_3rd"/>
    <property type="match status" value="1"/>
</dbReference>
<keyword evidence="4 7" id="KW-0812">Transmembrane</keyword>
<feature type="transmembrane region" description="Helical" evidence="7">
    <location>
        <begin position="489"/>
        <end position="515"/>
    </location>
</feature>
<feature type="transmembrane region" description="Helical" evidence="7">
    <location>
        <begin position="254"/>
        <end position="283"/>
    </location>
</feature>
<dbReference type="PROSITE" id="PS01246">
    <property type="entry name" value="UPF0003"/>
    <property type="match status" value="1"/>
</dbReference>
<dbReference type="Gene3D" id="1.10.287.1260">
    <property type="match status" value="1"/>
</dbReference>
<dbReference type="EMBL" id="CP012669">
    <property type="protein sequence ID" value="ALE16295.1"/>
    <property type="molecule type" value="Genomic_DNA"/>
</dbReference>
<dbReference type="SUPFAM" id="SSF82689">
    <property type="entry name" value="Mechanosensitive channel protein MscS (YggB), C-terminal domain"/>
    <property type="match status" value="1"/>
</dbReference>
<feature type="chain" id="PRO_5005798657" evidence="8">
    <location>
        <begin position="25"/>
        <end position="806"/>
    </location>
</feature>
<evidence type="ECO:0000256" key="3">
    <source>
        <dbReference type="ARBA" id="ARBA00022475"/>
    </source>
</evidence>
<dbReference type="KEGG" id="aep:AMC99_00997"/>
<dbReference type="InterPro" id="IPR023408">
    <property type="entry name" value="MscS_beta-dom_sf"/>
</dbReference>
<accession>A0A0M4MSV7</accession>
<dbReference type="Gene3D" id="2.30.30.60">
    <property type="match status" value="1"/>
</dbReference>
<dbReference type="InterPro" id="IPR011014">
    <property type="entry name" value="MscS_channel_TM-2"/>
</dbReference>